<keyword evidence="2" id="KW-0479">Metal-binding</keyword>
<sequence length="254" mass="27694">MKICRYVHKQNVEYGLLEGEEITVLASDPFAGIERTKTRRKLSEVKILAPTPPSKVVAVGLNYQEHIDETGSQKPDAPILFLKPSTSIIGPGQPIMYPQGAGRVDYEAELGVVIGKKCRHVPVEQAASVIFGYTCLNDVTERFMQGMDGQWTRAKGFDTFCPLGPHIVTDLDPRGLKVEAYLNGEQKQSATTDLLIFHVDELVSFISGVMTLLPGDVIATGTPSGIGPMNPGDTIEVRIEKIGSLINTVQQETN</sequence>
<dbReference type="Gene3D" id="3.90.850.10">
    <property type="entry name" value="Fumarylacetoacetase-like, C-terminal domain"/>
    <property type="match status" value="1"/>
</dbReference>
<evidence type="ECO:0000259" key="4">
    <source>
        <dbReference type="Pfam" id="PF10370"/>
    </source>
</evidence>
<evidence type="ECO:0000259" key="3">
    <source>
        <dbReference type="Pfam" id="PF01557"/>
    </source>
</evidence>
<dbReference type="GO" id="GO:0019752">
    <property type="term" value="P:carboxylic acid metabolic process"/>
    <property type="evidence" value="ECO:0007669"/>
    <property type="project" value="UniProtKB-ARBA"/>
</dbReference>
<dbReference type="AlphaFoldDB" id="A0A419F7H2"/>
<dbReference type="PANTHER" id="PTHR11820:SF7">
    <property type="entry name" value="ACYLPYRUVASE FAHD1, MITOCHONDRIAL"/>
    <property type="match status" value="1"/>
</dbReference>
<dbReference type="FunFam" id="3.90.850.10:FF:000002">
    <property type="entry name" value="2-hydroxyhepta-2,4-diene-1,7-dioate isomerase"/>
    <property type="match status" value="1"/>
</dbReference>
<dbReference type="InterPro" id="IPR036663">
    <property type="entry name" value="Fumarylacetoacetase_C_sf"/>
</dbReference>
<feature type="domain" description="Fumarylacetoacetase-like C-terminal" evidence="3">
    <location>
        <begin position="55"/>
        <end position="250"/>
    </location>
</feature>
<dbReference type="SUPFAM" id="SSF56529">
    <property type="entry name" value="FAH"/>
    <property type="match status" value="1"/>
</dbReference>
<dbReference type="Proteomes" id="UP000285961">
    <property type="component" value="Unassembled WGS sequence"/>
</dbReference>
<dbReference type="Pfam" id="PF01557">
    <property type="entry name" value="FAA_hydrolase"/>
    <property type="match status" value="1"/>
</dbReference>
<gene>
    <name evidence="5" type="ORF">C4532_02830</name>
</gene>
<dbReference type="GO" id="GO:0046872">
    <property type="term" value="F:metal ion binding"/>
    <property type="evidence" value="ECO:0007669"/>
    <property type="project" value="UniProtKB-KW"/>
</dbReference>
<accession>A0A419F7H2</accession>
<dbReference type="Gene3D" id="2.30.30.370">
    <property type="entry name" value="FAH"/>
    <property type="match status" value="1"/>
</dbReference>
<reference evidence="5 6" key="1">
    <citation type="journal article" date="2017" name="ISME J.">
        <title>Energy and carbon metabolisms in a deep terrestrial subsurface fluid microbial community.</title>
        <authorList>
            <person name="Momper L."/>
            <person name="Jungbluth S.P."/>
            <person name="Lee M.D."/>
            <person name="Amend J.P."/>
        </authorList>
    </citation>
    <scope>NUCLEOTIDE SEQUENCE [LARGE SCALE GENOMIC DNA]</scope>
    <source>
        <strain evidence="5">SURF_17</strain>
    </source>
</reference>
<evidence type="ECO:0000256" key="2">
    <source>
        <dbReference type="ARBA" id="ARBA00022723"/>
    </source>
</evidence>
<dbReference type="EMBL" id="QZKI01000016">
    <property type="protein sequence ID" value="RJP74364.1"/>
    <property type="molecule type" value="Genomic_DNA"/>
</dbReference>
<name>A0A419F7H2_9BACT</name>
<dbReference type="GO" id="GO:0018773">
    <property type="term" value="F:acetylpyruvate hydrolase activity"/>
    <property type="evidence" value="ECO:0007669"/>
    <property type="project" value="TreeGrafter"/>
</dbReference>
<dbReference type="Pfam" id="PF10370">
    <property type="entry name" value="Rv2993c-like_N"/>
    <property type="match status" value="1"/>
</dbReference>
<dbReference type="GO" id="GO:0016853">
    <property type="term" value="F:isomerase activity"/>
    <property type="evidence" value="ECO:0007669"/>
    <property type="project" value="UniProtKB-ARBA"/>
</dbReference>
<evidence type="ECO:0000313" key="6">
    <source>
        <dbReference type="Proteomes" id="UP000285961"/>
    </source>
</evidence>
<evidence type="ECO:0000256" key="1">
    <source>
        <dbReference type="ARBA" id="ARBA00010211"/>
    </source>
</evidence>
<dbReference type="InterPro" id="IPR011234">
    <property type="entry name" value="Fumarylacetoacetase-like_C"/>
</dbReference>
<protein>
    <submittedName>
        <fullName evidence="5">DUF2437 domain-containing protein</fullName>
    </submittedName>
</protein>
<evidence type="ECO:0000313" key="5">
    <source>
        <dbReference type="EMBL" id="RJP74364.1"/>
    </source>
</evidence>
<organism evidence="5 6">
    <name type="scientific">Candidatus Abyssobacteria bacterium SURF_17</name>
    <dbReference type="NCBI Taxonomy" id="2093361"/>
    <lineage>
        <taxon>Bacteria</taxon>
        <taxon>Pseudomonadati</taxon>
        <taxon>Candidatus Hydrogenedentota</taxon>
        <taxon>Candidatus Abyssobacteria</taxon>
    </lineage>
</organism>
<comment type="caution">
    <text evidence="5">The sequence shown here is derived from an EMBL/GenBank/DDBJ whole genome shotgun (WGS) entry which is preliminary data.</text>
</comment>
<dbReference type="PANTHER" id="PTHR11820">
    <property type="entry name" value="ACYLPYRUVASE"/>
    <property type="match status" value="1"/>
</dbReference>
<comment type="similarity">
    <text evidence="1">Belongs to the FAH family.</text>
</comment>
<dbReference type="InterPro" id="IPR018833">
    <property type="entry name" value="Rv2993c-like_N"/>
</dbReference>
<feature type="domain" description="Rv2993c-like N-terminal" evidence="4">
    <location>
        <begin position="1"/>
        <end position="50"/>
    </location>
</feature>
<proteinExistence type="inferred from homology"/>